<name>A0A239EJZ9_EKHLU</name>
<evidence type="ECO:0000256" key="1">
    <source>
        <dbReference type="ARBA" id="ARBA00022801"/>
    </source>
</evidence>
<sequence>MKLNFRTLGEGEPLIIMHGVFGSSDNWQTLGKVFAENFKVYLVDLRNHGNSPHSDEFDYDVMVKDVVELMDDEGLPKALILGHSMGGKVAMHLATEHSEKVDKLIVVDIAPKYYPPHHQQIFDGFHSVDLDNLENRKDADEQMSKVIANMGVRQFILKNLDRKKDGSFAWKLNVDAIQKAIEKVGEGIEGSVSFEGVTLFIAGGKSDYITESDHDLIREHFPKAVIATVKDAGHWVHAEKPKELGEMVMEFLT</sequence>
<reference evidence="3 4" key="1">
    <citation type="submission" date="2017-06" db="EMBL/GenBank/DDBJ databases">
        <authorList>
            <person name="Kim H.J."/>
            <person name="Triplett B.A."/>
        </authorList>
    </citation>
    <scope>NUCLEOTIDE SEQUENCE [LARGE SCALE GENOMIC DNA]</scope>
    <source>
        <strain evidence="3 4">DSM 19307</strain>
    </source>
</reference>
<organism evidence="3 4">
    <name type="scientific">Ekhidna lutea</name>
    <dbReference type="NCBI Taxonomy" id="447679"/>
    <lineage>
        <taxon>Bacteria</taxon>
        <taxon>Pseudomonadati</taxon>
        <taxon>Bacteroidota</taxon>
        <taxon>Cytophagia</taxon>
        <taxon>Cytophagales</taxon>
        <taxon>Reichenbachiellaceae</taxon>
        <taxon>Ekhidna</taxon>
    </lineage>
</organism>
<dbReference type="SUPFAM" id="SSF53474">
    <property type="entry name" value="alpha/beta-Hydrolases"/>
    <property type="match status" value="1"/>
</dbReference>
<proteinExistence type="predicted"/>
<feature type="domain" description="AB hydrolase-1" evidence="2">
    <location>
        <begin position="13"/>
        <end position="241"/>
    </location>
</feature>
<dbReference type="InterPro" id="IPR000073">
    <property type="entry name" value="AB_hydrolase_1"/>
</dbReference>
<dbReference type="AlphaFoldDB" id="A0A239EJZ9"/>
<keyword evidence="1" id="KW-0378">Hydrolase</keyword>
<dbReference type="EMBL" id="FZPD01000001">
    <property type="protein sequence ID" value="SNS44947.1"/>
    <property type="molecule type" value="Genomic_DNA"/>
</dbReference>
<dbReference type="Proteomes" id="UP000198393">
    <property type="component" value="Unassembled WGS sequence"/>
</dbReference>
<evidence type="ECO:0000313" key="4">
    <source>
        <dbReference type="Proteomes" id="UP000198393"/>
    </source>
</evidence>
<dbReference type="Gene3D" id="3.40.50.1820">
    <property type="entry name" value="alpha/beta hydrolase"/>
    <property type="match status" value="1"/>
</dbReference>
<dbReference type="OrthoDB" id="9808398at2"/>
<gene>
    <name evidence="3" type="ORF">SAMN05421640_0191</name>
</gene>
<evidence type="ECO:0000313" key="3">
    <source>
        <dbReference type="EMBL" id="SNS44947.1"/>
    </source>
</evidence>
<dbReference type="InterPro" id="IPR029058">
    <property type="entry name" value="AB_hydrolase_fold"/>
</dbReference>
<accession>A0A239EJZ9</accession>
<evidence type="ECO:0000259" key="2">
    <source>
        <dbReference type="Pfam" id="PF00561"/>
    </source>
</evidence>
<dbReference type="PRINTS" id="PR00412">
    <property type="entry name" value="EPOXHYDRLASE"/>
</dbReference>
<dbReference type="PANTHER" id="PTHR46118">
    <property type="entry name" value="PROTEIN ABHD11"/>
    <property type="match status" value="1"/>
</dbReference>
<dbReference type="PRINTS" id="PR00111">
    <property type="entry name" value="ABHYDROLASE"/>
</dbReference>
<dbReference type="InterPro" id="IPR000639">
    <property type="entry name" value="Epox_hydrolase-like"/>
</dbReference>
<dbReference type="PANTHER" id="PTHR46118:SF4">
    <property type="entry name" value="PROTEIN ABHD11"/>
    <property type="match status" value="1"/>
</dbReference>
<keyword evidence="4" id="KW-1185">Reference proteome</keyword>
<dbReference type="RefSeq" id="WP_089354974.1">
    <property type="nucleotide sequence ID" value="NZ_FZPD01000001.1"/>
</dbReference>
<protein>
    <submittedName>
        <fullName evidence="3">Pimeloyl-ACP methyl ester carboxylesterase</fullName>
    </submittedName>
</protein>
<dbReference type="GO" id="GO:0052689">
    <property type="term" value="F:carboxylic ester hydrolase activity"/>
    <property type="evidence" value="ECO:0007669"/>
    <property type="project" value="TreeGrafter"/>
</dbReference>
<dbReference type="Pfam" id="PF00561">
    <property type="entry name" value="Abhydrolase_1"/>
    <property type="match status" value="1"/>
</dbReference>